<evidence type="ECO:0008006" key="6">
    <source>
        <dbReference type="Google" id="ProtNLM"/>
    </source>
</evidence>
<evidence type="ECO:0000313" key="5">
    <source>
        <dbReference type="Proteomes" id="UP001489004"/>
    </source>
</evidence>
<accession>A0AAW1PZY8</accession>
<comment type="subcellular location">
    <subcellularLocation>
        <location evidence="1">Plastid</location>
    </subcellularLocation>
</comment>
<evidence type="ECO:0000256" key="2">
    <source>
        <dbReference type="ARBA" id="ARBA00022640"/>
    </source>
</evidence>
<evidence type="ECO:0000256" key="3">
    <source>
        <dbReference type="SAM" id="Phobius"/>
    </source>
</evidence>
<dbReference type="Proteomes" id="UP001489004">
    <property type="component" value="Unassembled WGS sequence"/>
</dbReference>
<comment type="caution">
    <text evidence="4">The sequence shown here is derived from an EMBL/GenBank/DDBJ whole genome shotgun (WGS) entry which is preliminary data.</text>
</comment>
<keyword evidence="3" id="KW-0812">Transmembrane</keyword>
<keyword evidence="5" id="KW-1185">Reference proteome</keyword>
<dbReference type="PANTHER" id="PTHR34214:SF3">
    <property type="entry name" value="PROTEIN CONSERVED IN THE GREEN LINEAGE AND DIATOMS 27, CHLOROPLASTIC"/>
    <property type="match status" value="1"/>
</dbReference>
<name>A0AAW1PZY8_9CHLO</name>
<dbReference type="PANTHER" id="PTHR34214">
    <property type="match status" value="1"/>
</dbReference>
<dbReference type="Pfam" id="PF06799">
    <property type="entry name" value="CGLD27-like"/>
    <property type="match status" value="1"/>
</dbReference>
<organism evidence="4 5">
    <name type="scientific">[Myrmecia] bisecta</name>
    <dbReference type="NCBI Taxonomy" id="41462"/>
    <lineage>
        <taxon>Eukaryota</taxon>
        <taxon>Viridiplantae</taxon>
        <taxon>Chlorophyta</taxon>
        <taxon>core chlorophytes</taxon>
        <taxon>Trebouxiophyceae</taxon>
        <taxon>Trebouxiales</taxon>
        <taxon>Trebouxiaceae</taxon>
        <taxon>Myrmecia</taxon>
    </lineage>
</organism>
<keyword evidence="3" id="KW-0472">Membrane</keyword>
<feature type="transmembrane region" description="Helical" evidence="3">
    <location>
        <begin position="142"/>
        <end position="162"/>
    </location>
</feature>
<feature type="transmembrane region" description="Helical" evidence="3">
    <location>
        <begin position="32"/>
        <end position="53"/>
    </location>
</feature>
<feature type="transmembrane region" description="Helical" evidence="3">
    <location>
        <begin position="65"/>
        <end position="86"/>
    </location>
</feature>
<dbReference type="InterPro" id="IPR009631">
    <property type="entry name" value="CGLD27-like"/>
</dbReference>
<gene>
    <name evidence="4" type="ORF">WJX72_005035</name>
</gene>
<evidence type="ECO:0000256" key="1">
    <source>
        <dbReference type="ARBA" id="ARBA00004474"/>
    </source>
</evidence>
<keyword evidence="3" id="KW-1133">Transmembrane helix</keyword>
<reference evidence="4 5" key="1">
    <citation type="journal article" date="2024" name="Nat. Commun.">
        <title>Phylogenomics reveals the evolutionary origins of lichenization in chlorophyte algae.</title>
        <authorList>
            <person name="Puginier C."/>
            <person name="Libourel C."/>
            <person name="Otte J."/>
            <person name="Skaloud P."/>
            <person name="Haon M."/>
            <person name="Grisel S."/>
            <person name="Petersen M."/>
            <person name="Berrin J.G."/>
            <person name="Delaux P.M."/>
            <person name="Dal Grande F."/>
            <person name="Keller J."/>
        </authorList>
    </citation>
    <scope>NUCLEOTIDE SEQUENCE [LARGE SCALE GENOMIC DNA]</scope>
    <source>
        <strain evidence="4 5">SAG 2043</strain>
    </source>
</reference>
<sequence length="244" mass="26094">MAVPVEQRPVNELGQLQTGVLYSWATLDLQSYVLRLATIWALVFALIGGPIAYQTFDPFREPAEFFLSGSTGALLVVAVAVLRIYLGWAYVGNRLLSASVEYEETGWYDGQLFVKPPEVLARDRLLGSYTVKPVLNRLKTTLLASGGGLLLSAILLVGLITSGSDADGVYGRGAARAPRAVMTDGVLYSDKVKDLSALRSDDEAAAAEAAAQGGIPGYCGDRYFKAFAGGQYCAKFEGRPAGRK</sequence>
<protein>
    <recommendedName>
        <fullName evidence="6">DUF1230 domain-containing protein</fullName>
    </recommendedName>
</protein>
<dbReference type="GO" id="GO:0009536">
    <property type="term" value="C:plastid"/>
    <property type="evidence" value="ECO:0007669"/>
    <property type="project" value="UniProtKB-SubCell"/>
</dbReference>
<keyword evidence="2" id="KW-0934">Plastid</keyword>
<dbReference type="AlphaFoldDB" id="A0AAW1PZY8"/>
<proteinExistence type="predicted"/>
<dbReference type="EMBL" id="JALJOR010000006">
    <property type="protein sequence ID" value="KAK9815523.1"/>
    <property type="molecule type" value="Genomic_DNA"/>
</dbReference>
<evidence type="ECO:0000313" key="4">
    <source>
        <dbReference type="EMBL" id="KAK9815523.1"/>
    </source>
</evidence>